<organism evidence="1 2">
    <name type="scientific">Petralouisia muris</name>
    <dbReference type="NCBI Taxonomy" id="3032872"/>
    <lineage>
        <taxon>Bacteria</taxon>
        <taxon>Bacillati</taxon>
        <taxon>Bacillota</taxon>
        <taxon>Clostridia</taxon>
        <taxon>Lachnospirales</taxon>
        <taxon>Lachnospiraceae</taxon>
        <taxon>Petralouisia</taxon>
    </lineage>
</organism>
<dbReference type="Proteomes" id="UP000304953">
    <property type="component" value="Unassembled WGS sequence"/>
</dbReference>
<proteinExistence type="predicted"/>
<gene>
    <name evidence="1" type="ORF">E5329_28020</name>
</gene>
<reference evidence="1" key="1">
    <citation type="submission" date="2019-04" db="EMBL/GenBank/DDBJ databases">
        <title>Microbes associate with the intestines of laboratory mice.</title>
        <authorList>
            <person name="Navarre W."/>
            <person name="Wong E."/>
            <person name="Huang K."/>
            <person name="Tropini C."/>
            <person name="Ng K."/>
            <person name="Yu B."/>
        </authorList>
    </citation>
    <scope>NUCLEOTIDE SEQUENCE</scope>
    <source>
        <strain evidence="1">NM01_1-7b</strain>
    </source>
</reference>
<evidence type="ECO:0000313" key="2">
    <source>
        <dbReference type="Proteomes" id="UP000304953"/>
    </source>
</evidence>
<comment type="caution">
    <text evidence="1">The sequence shown here is derived from an EMBL/GenBank/DDBJ whole genome shotgun (WGS) entry which is preliminary data.</text>
</comment>
<keyword evidence="2" id="KW-1185">Reference proteome</keyword>
<evidence type="ECO:0000313" key="1">
    <source>
        <dbReference type="EMBL" id="TGY86752.1"/>
    </source>
</evidence>
<dbReference type="EMBL" id="SRYA01000145">
    <property type="protein sequence ID" value="TGY86752.1"/>
    <property type="molecule type" value="Genomic_DNA"/>
</dbReference>
<name>A0AC61RMI5_9FIRM</name>
<protein>
    <submittedName>
        <fullName evidence="1">Uncharacterized protein</fullName>
    </submittedName>
</protein>
<accession>A0AC61RMI5</accession>
<sequence length="90" mass="9632">MTRDLIYGIIQVVIACLLGEILTVIPYIVGMIKKSASTTIVTAVLVVCLMQPIIGRNPTIGGSILKIVIVVALSTMGVHYTLKTKIHELG</sequence>